<dbReference type="InterPro" id="IPR001206">
    <property type="entry name" value="Diacylglycerol_kinase_cat_dom"/>
</dbReference>
<dbReference type="OMA" id="INTHVIL"/>
<dbReference type="OrthoDB" id="6148676at2759"/>
<dbReference type="GO" id="GO:0001729">
    <property type="term" value="F:ceramide kinase activity"/>
    <property type="evidence" value="ECO:0007669"/>
    <property type="project" value="TreeGrafter"/>
</dbReference>
<dbReference type="SMART" id="SM00046">
    <property type="entry name" value="DAGKc"/>
    <property type="match status" value="1"/>
</dbReference>
<dbReference type="GO" id="GO:0016020">
    <property type="term" value="C:membrane"/>
    <property type="evidence" value="ECO:0007669"/>
    <property type="project" value="GOC"/>
</dbReference>
<dbReference type="InterPro" id="IPR017438">
    <property type="entry name" value="ATP-NAD_kinase_N"/>
</dbReference>
<dbReference type="Gene3D" id="2.60.200.40">
    <property type="match status" value="1"/>
</dbReference>
<sequence>MESKSENISQTNKETVNQNLEETVIFTEAVKIKGKENILTVGLAGFKVFQKSKEASAITFKWPDVLCIQPPQKCSETVLQYIHHEANNTLLIKTLQIQEISEQCVHLINQQIAASGRPKKLFVVINPFGGAGKGLQIYHEEAEPLFKLTGIETTVIVTERSKHATQIGESTDFSHYDGIVVVGGDGLYQELLQGITLQEQKKSGINYDSPDTDLVKLNVPPIGIIPAGTGNAATKYYNAGGFGAKTSVLNIIRGEQHRASVFGVYCNNKLFSISHLFVAYGMCADLIKWAEELRWMKKWRYLYVFLGQFLTGKRYFDAEVQYRQFVAGSGGGVSSSLSDWINLEPAVQHCYSIYAFPYEFVDTENKKYVDPFGQCCQLVVSSGCSQLSTIKSMVAVSKTSSPGNMEVLNNVTEFKVKLQRENATNPRTEREAKNMELEKYINIDGELLSLDSKEFSVRLQTSFVPVFGKAPDA</sequence>
<protein>
    <submittedName>
        <fullName evidence="3">Uncharacterized protein LOC106054349</fullName>
    </submittedName>
</protein>
<keyword evidence="2" id="KW-1185">Reference proteome</keyword>
<evidence type="ECO:0000259" key="1">
    <source>
        <dbReference type="PROSITE" id="PS50146"/>
    </source>
</evidence>
<name>A0A9W3BKF8_BIOGL</name>
<dbReference type="GeneID" id="106054349"/>
<feature type="domain" description="DAGKc" evidence="1">
    <location>
        <begin position="116"/>
        <end position="270"/>
    </location>
</feature>
<dbReference type="PROSITE" id="PS50146">
    <property type="entry name" value="DAGK"/>
    <property type="match status" value="1"/>
</dbReference>
<dbReference type="PANTHER" id="PTHR12358:SF111">
    <property type="entry name" value="CERAMIDE KINASE, ISOFORM A"/>
    <property type="match status" value="1"/>
</dbReference>
<reference evidence="3" key="1">
    <citation type="submission" date="2025-08" db="UniProtKB">
        <authorList>
            <consortium name="RefSeq"/>
        </authorList>
    </citation>
    <scope>IDENTIFICATION</scope>
</reference>
<dbReference type="Proteomes" id="UP001165740">
    <property type="component" value="Chromosome 10"/>
</dbReference>
<proteinExistence type="predicted"/>
<dbReference type="InterPro" id="IPR016064">
    <property type="entry name" value="NAD/diacylglycerol_kinase_sf"/>
</dbReference>
<dbReference type="Pfam" id="PF00781">
    <property type="entry name" value="DAGK_cat"/>
    <property type="match status" value="1"/>
</dbReference>
<dbReference type="AlphaFoldDB" id="A0A9W3BKF8"/>
<organism evidence="2 3">
    <name type="scientific">Biomphalaria glabrata</name>
    <name type="common">Bloodfluke planorb</name>
    <name type="synonym">Freshwater snail</name>
    <dbReference type="NCBI Taxonomy" id="6526"/>
    <lineage>
        <taxon>Eukaryota</taxon>
        <taxon>Metazoa</taxon>
        <taxon>Spiralia</taxon>
        <taxon>Lophotrochozoa</taxon>
        <taxon>Mollusca</taxon>
        <taxon>Gastropoda</taxon>
        <taxon>Heterobranchia</taxon>
        <taxon>Euthyneura</taxon>
        <taxon>Panpulmonata</taxon>
        <taxon>Hygrophila</taxon>
        <taxon>Lymnaeoidea</taxon>
        <taxon>Planorbidae</taxon>
        <taxon>Biomphalaria</taxon>
    </lineage>
</organism>
<dbReference type="PANTHER" id="PTHR12358">
    <property type="entry name" value="SPHINGOSINE KINASE"/>
    <property type="match status" value="1"/>
</dbReference>
<dbReference type="GO" id="GO:0006672">
    <property type="term" value="P:ceramide metabolic process"/>
    <property type="evidence" value="ECO:0007669"/>
    <property type="project" value="TreeGrafter"/>
</dbReference>
<gene>
    <name evidence="3" type="primary">LOC106054349</name>
</gene>
<dbReference type="Gene3D" id="3.40.50.10330">
    <property type="entry name" value="Probable inorganic polyphosphate/atp-NAD kinase, domain 1"/>
    <property type="match status" value="1"/>
</dbReference>
<evidence type="ECO:0000313" key="2">
    <source>
        <dbReference type="Proteomes" id="UP001165740"/>
    </source>
</evidence>
<dbReference type="RefSeq" id="XP_055899914.1">
    <property type="nucleotide sequence ID" value="XM_056043939.1"/>
</dbReference>
<dbReference type="InterPro" id="IPR050187">
    <property type="entry name" value="Lipid_Phosphate_FormReg"/>
</dbReference>
<accession>A0A9W3BKF8</accession>
<evidence type="ECO:0000313" key="3">
    <source>
        <dbReference type="RefSeq" id="XP_055899914.1"/>
    </source>
</evidence>
<dbReference type="SUPFAM" id="SSF111331">
    <property type="entry name" value="NAD kinase/diacylglycerol kinase-like"/>
    <property type="match status" value="1"/>
</dbReference>